<evidence type="ECO:0000313" key="2">
    <source>
        <dbReference type="Proteomes" id="UP001529235"/>
    </source>
</evidence>
<protein>
    <submittedName>
        <fullName evidence="1">Uncharacterized protein</fullName>
    </submittedName>
</protein>
<reference evidence="1 2" key="1">
    <citation type="submission" date="2023-05" db="EMBL/GenBank/DDBJ databases">
        <title>A new hyperthermophilic archaea 'Ignisphaera cupida' sp. nov. and description of the family 'Ignisphaeraceae' fam. nov.</title>
        <authorList>
            <person name="Podosokorskaya O.A."/>
            <person name="Elcheninov A.G."/>
            <person name="Klukina A."/>
            <person name="Merkel A.Y."/>
        </authorList>
    </citation>
    <scope>NUCLEOTIDE SEQUENCE [LARGE SCALE GENOMIC DNA]</scope>
    <source>
        <strain evidence="1 2">4213-co</strain>
    </source>
</reference>
<gene>
    <name evidence="1" type="ORF">QPL79_03195</name>
</gene>
<dbReference type="AlphaFoldDB" id="A0ABD4Z5X0"/>
<dbReference type="EMBL" id="JASNVW010000001">
    <property type="protein sequence ID" value="MDK6028367.1"/>
    <property type="molecule type" value="Genomic_DNA"/>
</dbReference>
<accession>A0ABD4Z5X0</accession>
<proteinExistence type="predicted"/>
<name>A0ABD4Z5X0_9CREN</name>
<evidence type="ECO:0000313" key="1">
    <source>
        <dbReference type="EMBL" id="MDK6028367.1"/>
    </source>
</evidence>
<organism evidence="1 2">
    <name type="scientific">Ignisphaera cupida</name>
    <dbReference type="NCBI Taxonomy" id="3050454"/>
    <lineage>
        <taxon>Archaea</taxon>
        <taxon>Thermoproteota</taxon>
        <taxon>Thermoprotei</taxon>
        <taxon>Desulfurococcales</taxon>
        <taxon>Desulfurococcaceae</taxon>
        <taxon>Ignisphaera</taxon>
    </lineage>
</organism>
<sequence>MTQEKVARHIIKVVGHYIDASLIERVVANFRKLLIDIDWIYGRRVDDSGIYELYLMVREHPNLYMALLNLSKTVGVEKVFEFNGEITEKSLVEDNKTFTIYIPRPRKVREYSWGVVNG</sequence>
<dbReference type="RefSeq" id="WP_285273332.1">
    <property type="nucleotide sequence ID" value="NZ_JASNVW010000001.1"/>
</dbReference>
<keyword evidence="2" id="KW-1185">Reference proteome</keyword>
<dbReference type="Proteomes" id="UP001529235">
    <property type="component" value="Unassembled WGS sequence"/>
</dbReference>
<comment type="caution">
    <text evidence="1">The sequence shown here is derived from an EMBL/GenBank/DDBJ whole genome shotgun (WGS) entry which is preliminary data.</text>
</comment>